<reference evidence="4 5" key="1">
    <citation type="submission" date="2020-02" db="EMBL/GenBank/DDBJ databases">
        <title>Draft genome sequence of Lactococcus sp. Hs30E4-3.</title>
        <authorList>
            <person name="Noda S."/>
            <person name="Yuki M."/>
            <person name="Ohkuma M."/>
        </authorList>
    </citation>
    <scope>NUCLEOTIDE SEQUENCE [LARGE SCALE GENOMIC DNA]</scope>
    <source>
        <strain evidence="4 5">Hs30E4-3</strain>
    </source>
</reference>
<proteinExistence type="predicted"/>
<evidence type="ECO:0000259" key="3">
    <source>
        <dbReference type="Pfam" id="PF07804"/>
    </source>
</evidence>
<dbReference type="Gene3D" id="3.30.200.120">
    <property type="match status" value="1"/>
</dbReference>
<gene>
    <name evidence="4" type="ORF">Hs30E_10380</name>
</gene>
<keyword evidence="1" id="KW-0808">Transferase</keyword>
<organism evidence="4 5">
    <name type="scientific">Pseudolactococcus hodotermopsidis</name>
    <dbReference type="NCBI Taxonomy" id="2709157"/>
    <lineage>
        <taxon>Bacteria</taxon>
        <taxon>Bacillati</taxon>
        <taxon>Bacillota</taxon>
        <taxon>Bacilli</taxon>
        <taxon>Lactobacillales</taxon>
        <taxon>Streptococcaceae</taxon>
        <taxon>Pseudolactococcus</taxon>
    </lineage>
</organism>
<name>A0A6A0BF67_9LACT</name>
<dbReference type="InterPro" id="IPR012893">
    <property type="entry name" value="HipA-like_C"/>
</dbReference>
<dbReference type="Gene3D" id="1.10.1070.20">
    <property type="match status" value="1"/>
</dbReference>
<dbReference type="EMBL" id="BLLI01000025">
    <property type="protein sequence ID" value="GFH42487.1"/>
    <property type="molecule type" value="Genomic_DNA"/>
</dbReference>
<keyword evidence="5" id="KW-1185">Reference proteome</keyword>
<sequence>MQKLVDLSAAKKNTRRYLGNAGNKYGVKWQEENWLIKYPKSTMDYTKPKISYTTRPLSEYLGSKIYELLEIPVHETVLGYRKSESSFWNKLVVACKDFRKSTEQLIEFKEIKNAQFFSDGSEGTSGSGTNLNEILETIEISDDFSGFRDEVRERFWDMFVVDFVIGNNDRNNTNWGLLATDEKILGLSPVYDNGNAFFSKRSLAQFENRSK</sequence>
<evidence type="ECO:0000313" key="4">
    <source>
        <dbReference type="EMBL" id="GFH42487.1"/>
    </source>
</evidence>
<evidence type="ECO:0000256" key="2">
    <source>
        <dbReference type="ARBA" id="ARBA00022777"/>
    </source>
</evidence>
<dbReference type="AlphaFoldDB" id="A0A6A0BF67"/>
<evidence type="ECO:0000256" key="1">
    <source>
        <dbReference type="ARBA" id="ARBA00022679"/>
    </source>
</evidence>
<comment type="caution">
    <text evidence="4">The sequence shown here is derived from an EMBL/GenBank/DDBJ whole genome shotgun (WGS) entry which is preliminary data.</text>
</comment>
<dbReference type="GO" id="GO:0016301">
    <property type="term" value="F:kinase activity"/>
    <property type="evidence" value="ECO:0007669"/>
    <property type="project" value="UniProtKB-KW"/>
</dbReference>
<dbReference type="RefSeq" id="WP_172208566.1">
    <property type="nucleotide sequence ID" value="NZ_BLLI01000025.1"/>
</dbReference>
<dbReference type="Pfam" id="PF07804">
    <property type="entry name" value="HipA_C"/>
    <property type="match status" value="1"/>
</dbReference>
<dbReference type="Proteomes" id="UP000480303">
    <property type="component" value="Unassembled WGS sequence"/>
</dbReference>
<feature type="domain" description="HipA-like C-terminal" evidence="3">
    <location>
        <begin position="27"/>
        <end position="193"/>
    </location>
</feature>
<evidence type="ECO:0000313" key="5">
    <source>
        <dbReference type="Proteomes" id="UP000480303"/>
    </source>
</evidence>
<accession>A0A6A0BF67</accession>
<dbReference type="CDD" id="cd17792">
    <property type="entry name" value="CtkA"/>
    <property type="match status" value="1"/>
</dbReference>
<keyword evidence="2" id="KW-0418">Kinase</keyword>
<protein>
    <recommendedName>
        <fullName evidence="3">HipA-like C-terminal domain-containing protein</fullName>
    </recommendedName>
</protein>